<dbReference type="FunFam" id="3.90.550.10:FF:000092">
    <property type="entry name" value="Glycogenin 2"/>
    <property type="match status" value="1"/>
</dbReference>
<comment type="subcellular location">
    <subcellularLocation>
        <location evidence="2">Cytoplasm</location>
    </subcellularLocation>
</comment>
<dbReference type="InParanoid" id="W4KMJ3"/>
<comment type="catalytic activity">
    <reaction evidence="12">
        <text>L-tyrosyl-[glycogenin] + UDP-alpha-D-glucose = alpha-D-glucosyl-L-tyrosyl-[glycogenin] + UDP + H(+)</text>
        <dbReference type="Rhea" id="RHEA:23360"/>
        <dbReference type="Rhea" id="RHEA-COMP:14604"/>
        <dbReference type="Rhea" id="RHEA-COMP:14605"/>
        <dbReference type="ChEBI" id="CHEBI:15378"/>
        <dbReference type="ChEBI" id="CHEBI:46858"/>
        <dbReference type="ChEBI" id="CHEBI:58223"/>
        <dbReference type="ChEBI" id="CHEBI:58885"/>
        <dbReference type="ChEBI" id="CHEBI:140573"/>
        <dbReference type="EC" id="2.4.1.186"/>
    </reaction>
</comment>
<feature type="compositionally biased region" description="Polar residues" evidence="14">
    <location>
        <begin position="634"/>
        <end position="643"/>
    </location>
</feature>
<dbReference type="GeneID" id="20673445"/>
<reference evidence="15 16" key="1">
    <citation type="journal article" date="2012" name="New Phytol.">
        <title>Insight into trade-off between wood decay and parasitism from the genome of a fungal forest pathogen.</title>
        <authorList>
            <person name="Olson A."/>
            <person name="Aerts A."/>
            <person name="Asiegbu F."/>
            <person name="Belbahri L."/>
            <person name="Bouzid O."/>
            <person name="Broberg A."/>
            <person name="Canback B."/>
            <person name="Coutinho P.M."/>
            <person name="Cullen D."/>
            <person name="Dalman K."/>
            <person name="Deflorio G."/>
            <person name="van Diepen L.T."/>
            <person name="Dunand C."/>
            <person name="Duplessis S."/>
            <person name="Durling M."/>
            <person name="Gonthier P."/>
            <person name="Grimwood J."/>
            <person name="Fossdal C.G."/>
            <person name="Hansson D."/>
            <person name="Henrissat B."/>
            <person name="Hietala A."/>
            <person name="Himmelstrand K."/>
            <person name="Hoffmeister D."/>
            <person name="Hogberg N."/>
            <person name="James T.Y."/>
            <person name="Karlsson M."/>
            <person name="Kohler A."/>
            <person name="Kues U."/>
            <person name="Lee Y.H."/>
            <person name="Lin Y.C."/>
            <person name="Lind M."/>
            <person name="Lindquist E."/>
            <person name="Lombard V."/>
            <person name="Lucas S."/>
            <person name="Lunden K."/>
            <person name="Morin E."/>
            <person name="Murat C."/>
            <person name="Park J."/>
            <person name="Raffaello T."/>
            <person name="Rouze P."/>
            <person name="Salamov A."/>
            <person name="Schmutz J."/>
            <person name="Solheim H."/>
            <person name="Stahlberg J."/>
            <person name="Velez H."/>
            <person name="de Vries R.P."/>
            <person name="Wiebenga A."/>
            <person name="Woodward S."/>
            <person name="Yakovlev I."/>
            <person name="Garbelotto M."/>
            <person name="Martin F."/>
            <person name="Grigoriev I.V."/>
            <person name="Stenlid J."/>
        </authorList>
    </citation>
    <scope>NUCLEOTIDE SEQUENCE [LARGE SCALE GENOMIC DNA]</scope>
    <source>
        <strain evidence="15 16">TC 32-1</strain>
    </source>
</reference>
<proteinExistence type="inferred from homology"/>
<protein>
    <recommendedName>
        <fullName evidence="10">glycogenin glucosyltransferase</fullName>
        <ecNumber evidence="10">2.4.1.186</ecNumber>
    </recommendedName>
</protein>
<keyword evidence="16" id="KW-1185">Reference proteome</keyword>
<evidence type="ECO:0000256" key="3">
    <source>
        <dbReference type="ARBA" id="ARBA00022490"/>
    </source>
</evidence>
<dbReference type="GO" id="GO:0005978">
    <property type="term" value="P:glycogen biosynthetic process"/>
    <property type="evidence" value="ECO:0007669"/>
    <property type="project" value="UniProtKB-KW"/>
</dbReference>
<keyword evidence="3" id="KW-0963">Cytoplasm</keyword>
<evidence type="ECO:0000256" key="8">
    <source>
        <dbReference type="ARBA" id="ARBA00023211"/>
    </source>
</evidence>
<dbReference type="EMBL" id="KI925454">
    <property type="protein sequence ID" value="ETW87037.1"/>
    <property type="molecule type" value="Genomic_DNA"/>
</dbReference>
<gene>
    <name evidence="15" type="ORF">HETIRDRAFT_41808</name>
</gene>
<comment type="cofactor">
    <cofactor evidence="1">
        <name>Mn(2+)</name>
        <dbReference type="ChEBI" id="CHEBI:29035"/>
    </cofactor>
</comment>
<dbReference type="Proteomes" id="UP000030671">
    <property type="component" value="Unassembled WGS sequence"/>
</dbReference>
<dbReference type="GO" id="GO:0005737">
    <property type="term" value="C:cytoplasm"/>
    <property type="evidence" value="ECO:0007669"/>
    <property type="project" value="UniProtKB-SubCell"/>
</dbReference>
<dbReference type="OrthoDB" id="2014201at2759"/>
<dbReference type="PANTHER" id="PTHR11183">
    <property type="entry name" value="GLYCOGENIN SUBFAMILY MEMBER"/>
    <property type="match status" value="1"/>
</dbReference>
<keyword evidence="4 15" id="KW-0808">Transferase</keyword>
<evidence type="ECO:0000256" key="5">
    <source>
        <dbReference type="ARBA" id="ARBA00022723"/>
    </source>
</evidence>
<keyword evidence="6" id="KW-0320">Glycogen biosynthesis</keyword>
<feature type="compositionally biased region" description="Low complexity" evidence="14">
    <location>
        <begin position="957"/>
        <end position="968"/>
    </location>
</feature>
<dbReference type="SUPFAM" id="SSF53448">
    <property type="entry name" value="Nucleotide-diphospho-sugar transferases"/>
    <property type="match status" value="1"/>
</dbReference>
<comment type="catalytic activity">
    <reaction evidence="11">
        <text>[1,4-alpha-D-glucosyl](n)-L-tyrosyl-[glycogenin] + UDP-alpha-D-glucose = [1,4-alpha-D-glucosyl](n+1)-L-tyrosyl-[glycogenin] + UDP + H(+)</text>
        <dbReference type="Rhea" id="RHEA:56560"/>
        <dbReference type="Rhea" id="RHEA-COMP:14606"/>
        <dbReference type="Rhea" id="RHEA-COMP:14607"/>
        <dbReference type="ChEBI" id="CHEBI:15378"/>
        <dbReference type="ChEBI" id="CHEBI:58223"/>
        <dbReference type="ChEBI" id="CHEBI:58885"/>
        <dbReference type="ChEBI" id="CHEBI:140574"/>
        <dbReference type="EC" id="2.4.1.186"/>
    </reaction>
</comment>
<sequence length="1052" mass="115606">MATPYAFVTLLTSDSYLPGALTVAAALRDVHTTPPTPPEVDFHTVCLVTPETVDVSSIKLLRRAFNVVIGVEIIEENNARGLHLLGRPDLHSVLTKLHVFRLIQYSKIVFLDADILPTRPLSHLFTLPYEFAAVPDVGWPDIFNSGLMLLTPREASFNELMDLSKSKGSWDGGDQGLLNEWRGNDWHRLSFTYNTTPTAAYTYAPAYERFGSQISSIHFIGPNKPWSSIPWRAPGSTGAHQAASEPPRAYDYGSLVDRWYAVYDKHYRSTVVVPQPEYALRRYEPAWEQSGGIGAEVGPLPALTAGNVLGLDDLRRIAVEGFTGLSGYSQVLPGEGEYMRLPLEGRLDLMRPRSDPTPAPVAEPGPSAELEGERTPQQKQSYFDAVGPSTPVAHRSQFSVTGDSPPRMYTLPTPGPDELPPAPHPHALSLPPSAPVTPTPSRSSSTYMPPQIDPASPWHPREPDYSQENQGQPYSEQLQAQGHPQYYIQRPIIESPRYHSQAHHQAEPSQPSDVPPERRQQLRQQPETPTHEPSRYYDHEHRQPPPPREPPRPRSPPMLTWNPAIEPPPKDAPISNFPTDTYFPNVWDRSTDSFGTPTGSLHSPTPPSSALFSLPPPGQIPERLLREGHYTNVLGDQSDTTPSPDRKKVRSVFPWETKPRHMPGRVFPSTDSPPPGTFMTTSSSGAPSPSLVSSPVQPVAHSPLVMHSPLSGLPSSFMYTNAWDSIPSIQKYASKLVRPVQPPARPLAPAFDLIESRKRENSLFKSEWEESGESSVDGDDEDTGDEEERKEELKRRSRAGSISGKGKKKEYRMVGVQTVPKETRNQGVQVAFLPVPPDADRLAKDKEGRLAMGSRVRGVITPPMGRREWSPMAMSDASSPVTTTAGAFMPAHLADTVPSGTKKLSPLGSPTGLRSPRMYTSPRGSPKGSSVNLVGAVGSPPRLQLRAPMSPVVRTISSDATSSSSSSAGPPQSPRLESLRPDSPRPDSPRLDSPRLDSPRNSTLNTPMRKTAARVWDPARGVEIFKKGSEEVLAKFLRMGSWDEESVEKAVS</sequence>
<keyword evidence="8" id="KW-0464">Manganese</keyword>
<name>W4KMJ3_HETIT</name>
<feature type="compositionally biased region" description="Basic and acidic residues" evidence="14">
    <location>
        <begin position="977"/>
        <end position="998"/>
    </location>
</feature>
<feature type="region of interest" description="Disordered" evidence="14">
    <location>
        <begin position="854"/>
        <end position="883"/>
    </location>
</feature>
<dbReference type="GO" id="GO:0008466">
    <property type="term" value="F:glycogenin glucosyltransferase activity"/>
    <property type="evidence" value="ECO:0007669"/>
    <property type="project" value="UniProtKB-EC"/>
</dbReference>
<dbReference type="STRING" id="747525.W4KMJ3"/>
<dbReference type="eggNOG" id="KOG1950">
    <property type="taxonomic scope" value="Eukaryota"/>
</dbReference>
<evidence type="ECO:0000256" key="2">
    <source>
        <dbReference type="ARBA" id="ARBA00004496"/>
    </source>
</evidence>
<accession>W4KMJ3</accession>
<dbReference type="Gene3D" id="3.90.550.10">
    <property type="entry name" value="Spore Coat Polysaccharide Biosynthesis Protein SpsA, Chain A"/>
    <property type="match status" value="1"/>
</dbReference>
<feature type="region of interest" description="Disordered" evidence="14">
    <location>
        <begin position="762"/>
        <end position="813"/>
    </location>
</feature>
<dbReference type="RefSeq" id="XP_009540346.1">
    <property type="nucleotide sequence ID" value="XM_009542051.1"/>
</dbReference>
<evidence type="ECO:0000256" key="13">
    <source>
        <dbReference type="ARBA" id="ARBA00057883"/>
    </source>
</evidence>
<feature type="compositionally biased region" description="Pro residues" evidence="14">
    <location>
        <begin position="544"/>
        <end position="556"/>
    </location>
</feature>
<evidence type="ECO:0000256" key="4">
    <source>
        <dbReference type="ARBA" id="ARBA00022679"/>
    </source>
</evidence>
<comment type="similarity">
    <text evidence="9">Belongs to the glycosyltransferase 8 family. Glycogenin subfamily.</text>
</comment>
<evidence type="ECO:0000256" key="6">
    <source>
        <dbReference type="ARBA" id="ARBA00023056"/>
    </source>
</evidence>
<evidence type="ECO:0000256" key="14">
    <source>
        <dbReference type="SAM" id="MobiDB-lite"/>
    </source>
</evidence>
<evidence type="ECO:0000256" key="1">
    <source>
        <dbReference type="ARBA" id="ARBA00001936"/>
    </source>
</evidence>
<evidence type="ECO:0000256" key="12">
    <source>
        <dbReference type="ARBA" id="ARBA00052293"/>
    </source>
</evidence>
<dbReference type="InterPro" id="IPR029044">
    <property type="entry name" value="Nucleotide-diphossugar_trans"/>
</dbReference>
<dbReference type="GO" id="GO:0046872">
    <property type="term" value="F:metal ion binding"/>
    <property type="evidence" value="ECO:0007669"/>
    <property type="project" value="UniProtKB-KW"/>
</dbReference>
<feature type="region of interest" description="Disordered" evidence="14">
    <location>
        <begin position="895"/>
        <end position="1012"/>
    </location>
</feature>
<feature type="compositionally biased region" description="Pro residues" evidence="14">
    <location>
        <begin position="413"/>
        <end position="424"/>
    </location>
</feature>
<evidence type="ECO:0000256" key="10">
    <source>
        <dbReference type="ARBA" id="ARBA00038934"/>
    </source>
</evidence>
<feature type="region of interest" description="Disordered" evidence="14">
    <location>
        <begin position="348"/>
        <end position="696"/>
    </location>
</feature>
<feature type="compositionally biased region" description="Low complexity" evidence="14">
    <location>
        <begin position="682"/>
        <end position="696"/>
    </location>
</feature>
<feature type="compositionally biased region" description="Polar residues" evidence="14">
    <location>
        <begin position="592"/>
        <end position="602"/>
    </location>
</feature>
<evidence type="ECO:0000313" key="15">
    <source>
        <dbReference type="EMBL" id="ETW87037.1"/>
    </source>
</evidence>
<dbReference type="AlphaFoldDB" id="W4KMJ3"/>
<dbReference type="HOGENOM" id="CLU_003372_0_0_1"/>
<dbReference type="EC" id="2.4.1.186" evidence="10"/>
<dbReference type="InterPro" id="IPR050587">
    <property type="entry name" value="GNT1/Glycosyltrans_8"/>
</dbReference>
<dbReference type="InterPro" id="IPR002495">
    <property type="entry name" value="Glyco_trans_8"/>
</dbReference>
<feature type="compositionally biased region" description="Low complexity" evidence="14">
    <location>
        <begin position="439"/>
        <end position="450"/>
    </location>
</feature>
<dbReference type="KEGG" id="hir:HETIRDRAFT_41808"/>
<feature type="compositionally biased region" description="Acidic residues" evidence="14">
    <location>
        <begin position="769"/>
        <end position="789"/>
    </location>
</feature>
<dbReference type="CDD" id="cd02537">
    <property type="entry name" value="GT8_Glycogenin"/>
    <property type="match status" value="1"/>
</dbReference>
<evidence type="ECO:0000256" key="7">
    <source>
        <dbReference type="ARBA" id="ARBA00023180"/>
    </source>
</evidence>
<organism evidence="15 16">
    <name type="scientific">Heterobasidion irregulare (strain TC 32-1)</name>
    <dbReference type="NCBI Taxonomy" id="747525"/>
    <lineage>
        <taxon>Eukaryota</taxon>
        <taxon>Fungi</taxon>
        <taxon>Dikarya</taxon>
        <taxon>Basidiomycota</taxon>
        <taxon>Agaricomycotina</taxon>
        <taxon>Agaricomycetes</taxon>
        <taxon>Russulales</taxon>
        <taxon>Bondarzewiaceae</taxon>
        <taxon>Heterobasidion</taxon>
        <taxon>Heterobasidion annosum species complex</taxon>
    </lineage>
</organism>
<keyword evidence="5" id="KW-0479">Metal-binding</keyword>
<evidence type="ECO:0000256" key="11">
    <source>
        <dbReference type="ARBA" id="ARBA00050886"/>
    </source>
</evidence>
<comment type="function">
    <text evidence="13">Self-glucosylating initiator of glycogen synthesis. It catalyzes the formation of a short alpha (1,4)-glucosyl chain covalently attached via a glucose 1-O-tyrosyl linkage to internal tyrosine residues and these chains act as primers for the elongation reaction catalyzed by glycogen synthase.</text>
</comment>
<feature type="compositionally biased region" description="Polar residues" evidence="14">
    <location>
        <begin position="466"/>
        <end position="482"/>
    </location>
</feature>
<keyword evidence="7" id="KW-0325">Glycoprotein</keyword>
<evidence type="ECO:0000313" key="16">
    <source>
        <dbReference type="Proteomes" id="UP000030671"/>
    </source>
</evidence>
<evidence type="ECO:0000256" key="9">
    <source>
        <dbReference type="ARBA" id="ARBA00038162"/>
    </source>
</evidence>
<feature type="compositionally biased region" description="Basic and acidic residues" evidence="14">
    <location>
        <begin position="529"/>
        <end position="543"/>
    </location>
</feature>
<dbReference type="Pfam" id="PF01501">
    <property type="entry name" value="Glyco_transf_8"/>
    <property type="match status" value="1"/>
</dbReference>